<evidence type="ECO:0000256" key="2">
    <source>
        <dbReference type="ARBA" id="ARBA00022842"/>
    </source>
</evidence>
<dbReference type="PANTHER" id="PTHR43007">
    <property type="entry name" value="2-PHOSPHO-L-LACTATE TRANSFERASE"/>
    <property type="match status" value="1"/>
</dbReference>
<comment type="pathway">
    <text evidence="3">Cofactor biosynthesis; coenzyme F420 biosynthesis.</text>
</comment>
<dbReference type="InterPro" id="IPR010115">
    <property type="entry name" value="FbiA/CofD"/>
</dbReference>
<evidence type="ECO:0000313" key="4">
    <source>
        <dbReference type="EMBL" id="AGB50395.1"/>
    </source>
</evidence>
<comment type="catalytic activity">
    <reaction evidence="3">
        <text>(2S)-lactyl-2-diphospho-5'-guanosine + 7,8-didemethyl-8-hydroxy-5-deazariboflavin = oxidized coenzyme F420-0 + GMP + H(+)</text>
        <dbReference type="Rhea" id="RHEA:63444"/>
        <dbReference type="ChEBI" id="CHEBI:15378"/>
        <dbReference type="ChEBI" id="CHEBI:58115"/>
        <dbReference type="ChEBI" id="CHEBI:59435"/>
        <dbReference type="ChEBI" id="CHEBI:59904"/>
        <dbReference type="ChEBI" id="CHEBI:59907"/>
        <dbReference type="EC" id="2.7.8.28"/>
    </reaction>
</comment>
<protein>
    <recommendedName>
        <fullName evidence="3">2-phospho-L-lactate transferase</fullName>
        <ecNumber evidence="3">2.7.8.28</ecNumber>
    </recommendedName>
    <alternativeName>
        <fullName evidence="3">EPPG:FO PEP transferase</fullName>
    </alternativeName>
</protein>
<dbReference type="KEGG" id="mhz:Metho_2233"/>
<organism evidence="4 5">
    <name type="scientific">Methanomethylovorans hollandica (strain DSM 15978 / NBRC 107637 / DMS1)</name>
    <dbReference type="NCBI Taxonomy" id="867904"/>
    <lineage>
        <taxon>Archaea</taxon>
        <taxon>Methanobacteriati</taxon>
        <taxon>Methanobacteriota</taxon>
        <taxon>Stenosarchaea group</taxon>
        <taxon>Methanomicrobia</taxon>
        <taxon>Methanosarcinales</taxon>
        <taxon>Methanosarcinaceae</taxon>
        <taxon>Methanomethylovorans</taxon>
    </lineage>
</organism>
<dbReference type="RefSeq" id="WP_015325560.1">
    <property type="nucleotide sequence ID" value="NC_019977.1"/>
</dbReference>
<accession>L0L0D3</accession>
<dbReference type="SUPFAM" id="SSF142338">
    <property type="entry name" value="CofD-like"/>
    <property type="match status" value="1"/>
</dbReference>
<dbReference type="GO" id="GO:0052645">
    <property type="term" value="P:F420-0 metabolic process"/>
    <property type="evidence" value="ECO:0007669"/>
    <property type="project" value="UniProtKB-UniRule"/>
</dbReference>
<dbReference type="HOGENOM" id="CLU_055795_1_0_2"/>
<name>L0L0D3_METHD</name>
<feature type="binding site" evidence="3">
    <location>
        <position position="48"/>
    </location>
    <ligand>
        <name>7,8-didemethyl-8-hydroxy-5-deazariboflavin</name>
        <dbReference type="ChEBI" id="CHEBI:59904"/>
    </ligand>
</feature>
<comment type="subunit">
    <text evidence="3">Homodimer.</text>
</comment>
<dbReference type="PANTHER" id="PTHR43007:SF1">
    <property type="entry name" value="2-PHOSPHO-L-LACTATE TRANSFERASE"/>
    <property type="match status" value="1"/>
</dbReference>
<comment type="similarity">
    <text evidence="3">Belongs to the CofD family.</text>
</comment>
<dbReference type="HAMAP" id="MF_01257">
    <property type="entry name" value="CofD"/>
    <property type="match status" value="1"/>
</dbReference>
<comment type="function">
    <text evidence="3">Catalyzes the transfer of the 2-phospholactate moiety from (2S)-lactyl-2-diphospho-5'-guanosine to 7,8-didemethyl-8-hydroxy-5-deazariboflavin (FO) with the formation of oxidized coenzyme F420-0 and GMP.</text>
</comment>
<sequence>MLIFSGGTGTPKLIEGLRNILPEEEITIVVNTAEDMWVSGNLVTPDLDTLLYLFSGKLDTAKWWGIKNDTFMTSDALRSLGHDEIMRLGDQDRATNIMRSDLLRAGYSLTKATKKLAGALGIRSAILPMSDDPVKTMITTSSGKVHFQEFWVKEHGKPEVLEVVQEDIEKASIAPDVLEALEKEDHVLIGPSNPITSIGPILALQGMKELLKKKKVVAVSPIIGKEPVSGPAGKLMAARGLEVSSAGVVDCYGDILDIMILDERDEYGISALKNAACKILITDTLMKNADKSTALARFVVEAFT</sequence>
<dbReference type="EC" id="2.7.8.28" evidence="3"/>
<dbReference type="NCBIfam" id="TIGR01819">
    <property type="entry name" value="F420_cofD"/>
    <property type="match status" value="1"/>
</dbReference>
<gene>
    <name evidence="3" type="primary">cofD</name>
    <name evidence="4" type="ordered locus">Metho_2233</name>
</gene>
<proteinExistence type="inferred from homology"/>
<evidence type="ECO:0000313" key="5">
    <source>
        <dbReference type="Proteomes" id="UP000010866"/>
    </source>
</evidence>
<dbReference type="Pfam" id="PF01933">
    <property type="entry name" value="CofD"/>
    <property type="match status" value="1"/>
</dbReference>
<keyword evidence="2 3" id="KW-0460">Magnesium</keyword>
<dbReference type="EMBL" id="CP003362">
    <property type="protein sequence ID" value="AGB50395.1"/>
    <property type="molecule type" value="Genomic_DNA"/>
</dbReference>
<dbReference type="GeneID" id="14408311"/>
<evidence type="ECO:0000256" key="1">
    <source>
        <dbReference type="ARBA" id="ARBA00022679"/>
    </source>
</evidence>
<dbReference type="GO" id="GO:0043743">
    <property type="term" value="F:LPPG:FO 2-phospho-L-lactate transferase activity"/>
    <property type="evidence" value="ECO:0007669"/>
    <property type="project" value="UniProtKB-EC"/>
</dbReference>
<dbReference type="Gene3D" id="3.40.50.10680">
    <property type="entry name" value="CofD-like domains"/>
    <property type="match status" value="1"/>
</dbReference>
<keyword evidence="1 3" id="KW-0808">Transferase</keyword>
<dbReference type="AlphaFoldDB" id="L0L0D3"/>
<dbReference type="Proteomes" id="UP000010866">
    <property type="component" value="Chromosome"/>
</dbReference>
<reference evidence="5" key="1">
    <citation type="submission" date="2012-02" db="EMBL/GenBank/DDBJ databases">
        <title>Complete sequence of chromosome of Methanomethylovorans hollandica DSM 15978.</title>
        <authorList>
            <person name="Lucas S."/>
            <person name="Copeland A."/>
            <person name="Lapidus A."/>
            <person name="Glavina del Rio T."/>
            <person name="Dalin E."/>
            <person name="Tice H."/>
            <person name="Bruce D."/>
            <person name="Goodwin L."/>
            <person name="Pitluck S."/>
            <person name="Peters L."/>
            <person name="Mikhailova N."/>
            <person name="Held B."/>
            <person name="Kyrpides N."/>
            <person name="Mavromatis K."/>
            <person name="Ivanova N."/>
            <person name="Brettin T."/>
            <person name="Detter J.C."/>
            <person name="Han C."/>
            <person name="Larimer F."/>
            <person name="Land M."/>
            <person name="Hauser L."/>
            <person name="Markowitz V."/>
            <person name="Cheng J.-F."/>
            <person name="Hugenholtz P."/>
            <person name="Woyke T."/>
            <person name="Wu D."/>
            <person name="Spring S."/>
            <person name="Schroeder M."/>
            <person name="Brambilla E."/>
            <person name="Klenk H.-P."/>
            <person name="Eisen J.A."/>
        </authorList>
    </citation>
    <scope>NUCLEOTIDE SEQUENCE [LARGE SCALE GENOMIC DNA]</scope>
    <source>
        <strain evidence="5">DSM 15978 / NBRC 107637 / DMS1</strain>
    </source>
</reference>
<dbReference type="UniPathway" id="UPA00071"/>
<dbReference type="Gene3D" id="1.10.8.240">
    <property type="entry name" value="CofD-like domain"/>
    <property type="match status" value="1"/>
</dbReference>
<dbReference type="InterPro" id="IPR002882">
    <property type="entry name" value="CofD"/>
</dbReference>
<dbReference type="GO" id="GO:0000287">
    <property type="term" value="F:magnesium ion binding"/>
    <property type="evidence" value="ECO:0007669"/>
    <property type="project" value="InterPro"/>
</dbReference>
<evidence type="ECO:0000256" key="3">
    <source>
        <dbReference type="HAMAP-Rule" id="MF_01257"/>
    </source>
</evidence>
<feature type="binding site" evidence="3">
    <location>
        <position position="87"/>
    </location>
    <ligand>
        <name>7,8-didemethyl-8-hydroxy-5-deazariboflavin</name>
        <dbReference type="ChEBI" id="CHEBI:59904"/>
    </ligand>
</feature>
<keyword evidence="5" id="KW-1185">Reference proteome</keyword>
<dbReference type="OrthoDB" id="59563at2157"/>
<dbReference type="STRING" id="867904.Metho_2233"/>
<dbReference type="CDD" id="cd07186">
    <property type="entry name" value="CofD_like"/>
    <property type="match status" value="1"/>
</dbReference>
<dbReference type="InterPro" id="IPR038136">
    <property type="entry name" value="CofD-like_dom_sf"/>
</dbReference>
<comment type="cofactor">
    <cofactor evidence="3">
        <name>Mg(2+)</name>
        <dbReference type="ChEBI" id="CHEBI:18420"/>
    </cofactor>
</comment>